<dbReference type="Proteomes" id="UP000647172">
    <property type="component" value="Unassembled WGS sequence"/>
</dbReference>
<protein>
    <submittedName>
        <fullName evidence="2">Uncharacterized protein</fullName>
    </submittedName>
</protein>
<evidence type="ECO:0000313" key="2">
    <source>
        <dbReference type="EMBL" id="GIE50555.1"/>
    </source>
</evidence>
<keyword evidence="3" id="KW-1185">Reference proteome</keyword>
<accession>A0A919MUW2</accession>
<dbReference type="RefSeq" id="WP_203770412.1">
    <property type="nucleotide sequence ID" value="NZ_BAAAYJ010000020.1"/>
</dbReference>
<gene>
    <name evidence="2" type="ORF">Ani05nite_40890</name>
</gene>
<dbReference type="EMBL" id="BOMQ01000051">
    <property type="protein sequence ID" value="GIE50555.1"/>
    <property type="molecule type" value="Genomic_DNA"/>
</dbReference>
<comment type="caution">
    <text evidence="2">The sequence shown here is derived from an EMBL/GenBank/DDBJ whole genome shotgun (WGS) entry which is preliminary data.</text>
</comment>
<feature type="region of interest" description="Disordered" evidence="1">
    <location>
        <begin position="93"/>
        <end position="115"/>
    </location>
</feature>
<dbReference type="AlphaFoldDB" id="A0A919MUW2"/>
<evidence type="ECO:0000256" key="1">
    <source>
        <dbReference type="SAM" id="MobiDB-lite"/>
    </source>
</evidence>
<reference evidence="2" key="1">
    <citation type="submission" date="2021-01" db="EMBL/GenBank/DDBJ databases">
        <title>Whole genome shotgun sequence of Actinoplanes nipponensis NBRC 14063.</title>
        <authorList>
            <person name="Komaki H."/>
            <person name="Tamura T."/>
        </authorList>
    </citation>
    <scope>NUCLEOTIDE SEQUENCE</scope>
    <source>
        <strain evidence="2">NBRC 14063</strain>
    </source>
</reference>
<proteinExistence type="predicted"/>
<feature type="compositionally biased region" description="Basic and acidic residues" evidence="1">
    <location>
        <begin position="94"/>
        <end position="107"/>
    </location>
</feature>
<organism evidence="2 3">
    <name type="scientific">Actinoplanes nipponensis</name>
    <dbReference type="NCBI Taxonomy" id="135950"/>
    <lineage>
        <taxon>Bacteria</taxon>
        <taxon>Bacillati</taxon>
        <taxon>Actinomycetota</taxon>
        <taxon>Actinomycetes</taxon>
        <taxon>Micromonosporales</taxon>
        <taxon>Micromonosporaceae</taxon>
        <taxon>Actinoplanes</taxon>
    </lineage>
</organism>
<name>A0A919MUW2_9ACTN</name>
<evidence type="ECO:0000313" key="3">
    <source>
        <dbReference type="Proteomes" id="UP000647172"/>
    </source>
</evidence>
<sequence>MDDEAVYDDGRVRVDSDGVTLRRYYFPIATAKHIRYRDIRSVDLRPMSWLTGRGRLWGTSDPRYWLPLEAGRAGKHTLIVLDLGGRVSPAFTPDDPRRAGELIERYRSGSAPGRA</sequence>